<dbReference type="InterPro" id="IPR036779">
    <property type="entry name" value="LysM_dom_sf"/>
</dbReference>
<dbReference type="Gene3D" id="3.10.350.10">
    <property type="entry name" value="LysM domain"/>
    <property type="match status" value="1"/>
</dbReference>
<dbReference type="PIRSF" id="PIRSF029644">
    <property type="entry name" value="UCP029644"/>
    <property type="match status" value="1"/>
</dbReference>
<dbReference type="InterPro" id="IPR013783">
    <property type="entry name" value="Ig-like_fold"/>
</dbReference>
<dbReference type="PANTHER" id="PTHR38731">
    <property type="entry name" value="LIPL45-RELATED LIPOPROTEIN-RELATED"/>
    <property type="match status" value="1"/>
</dbReference>
<accession>A0A075K790</accession>
<keyword evidence="3" id="KW-1185">Reference proteome</keyword>
<evidence type="ECO:0000259" key="1">
    <source>
        <dbReference type="PROSITE" id="PS51782"/>
    </source>
</evidence>
<evidence type="ECO:0000313" key="2">
    <source>
        <dbReference type="EMBL" id="AIF49512.1"/>
    </source>
</evidence>
<protein>
    <recommendedName>
        <fullName evidence="1">LysM domain-containing protein</fullName>
    </recommendedName>
</protein>
<dbReference type="KEGG" id="dja:HY57_20725"/>
<dbReference type="PATRIC" id="fig|1217721.7.peg.4246"/>
<dbReference type="Proteomes" id="UP000027987">
    <property type="component" value="Chromosome"/>
</dbReference>
<dbReference type="SUPFAM" id="SSF54106">
    <property type="entry name" value="LysM domain"/>
    <property type="match status" value="1"/>
</dbReference>
<feature type="domain" description="LysM" evidence="1">
    <location>
        <begin position="19"/>
        <end position="66"/>
    </location>
</feature>
<dbReference type="Pfam" id="PF04773">
    <property type="entry name" value="FecR"/>
    <property type="match status" value="1"/>
</dbReference>
<name>A0A075K790_9GAMM</name>
<dbReference type="CDD" id="cd00118">
    <property type="entry name" value="LysM"/>
    <property type="match status" value="1"/>
</dbReference>
<evidence type="ECO:0000313" key="3">
    <source>
        <dbReference type="Proteomes" id="UP000027987"/>
    </source>
</evidence>
<dbReference type="Gene3D" id="2.60.40.10">
    <property type="entry name" value="Immunoglobulins"/>
    <property type="match status" value="3"/>
</dbReference>
<dbReference type="AlphaFoldDB" id="A0A075K790"/>
<dbReference type="HOGENOM" id="CLU_036396_1_0_6"/>
<gene>
    <name evidence="2" type="ORF">HY57_20725</name>
</gene>
<dbReference type="EMBL" id="CP008884">
    <property type="protein sequence ID" value="AIF49512.1"/>
    <property type="molecule type" value="Genomic_DNA"/>
</dbReference>
<organism evidence="2 3">
    <name type="scientific">Dyella japonica A8</name>
    <dbReference type="NCBI Taxonomy" id="1217721"/>
    <lineage>
        <taxon>Bacteria</taxon>
        <taxon>Pseudomonadati</taxon>
        <taxon>Pseudomonadota</taxon>
        <taxon>Gammaproteobacteria</taxon>
        <taxon>Lysobacterales</taxon>
        <taxon>Rhodanobacteraceae</taxon>
        <taxon>Dyella</taxon>
    </lineage>
</organism>
<dbReference type="Pfam" id="PF01476">
    <property type="entry name" value="LysM"/>
    <property type="match status" value="1"/>
</dbReference>
<dbReference type="SMART" id="SM00257">
    <property type="entry name" value="LysM"/>
    <property type="match status" value="1"/>
</dbReference>
<proteinExistence type="predicted"/>
<dbReference type="InterPro" id="IPR006860">
    <property type="entry name" value="FecR"/>
</dbReference>
<dbReference type="InterPro" id="IPR016930">
    <property type="entry name" value="UCP029644"/>
</dbReference>
<dbReference type="STRING" id="1217721.HY57_20725"/>
<sequence length="539" mass="57945">MLLAVTAYIPHALAAPADWHYRVRPGDNLWDLAARYLKPDVSWQKLQDYNQVADPLHLPPGSTMQFPVGWLRQGPAPATVIAVLGNATAQPTGNAPAIPVTTGMSVGYGTELDTAADTSLTLQLADGSRVLLQANSALVLDRLSAYGRTGMVDTRMRLKRGRVNSDVTPLSGSAARFTVSTPNTISSVRGTHFRVAADDSDGSARTEVVGGHVDVGNDARHVMVNGGRGVATAAGAKPGQPQALLPAPSIDCPAQPLTQSPAQIQWKPLDRAAHYRVQVAPTDRFEALVLDTVVDGTQATLPALPDGPHAFRVRGIDGERMEGLDTTCAFTIAAHPQPPLIIEPQPNAKVRGTRPEFRWTESVEAESYAWQLSGSADFGQLLASNDKVRGSDVRAPQALPYGHYVWRIASRDKDGKLGPYTSAMPFDLVPEPPAPEPGAPQHQHGDFVLSWPEGTPGQHYHVQLARKADFSDVAVDETVDKPEISLRKLAHGKWYARVQTIDTDGYTGPWGAVQRTRVPCSACRWLTAGGGVVLLYLIL</sequence>
<dbReference type="Gene3D" id="2.60.120.1440">
    <property type="match status" value="1"/>
</dbReference>
<reference evidence="2 3" key="1">
    <citation type="submission" date="2014-07" db="EMBL/GenBank/DDBJ databases">
        <title>Complete Genome Sequence of Dyella japonica Strain A8 Isolated from Malaysian Tropical Soil.</title>
        <authorList>
            <person name="Hui R.K.H."/>
            <person name="Chen J.-W."/>
            <person name="Chan K.-G."/>
            <person name="Leung F.C.C."/>
        </authorList>
    </citation>
    <scope>NUCLEOTIDE SEQUENCE [LARGE SCALE GENOMIC DNA]</scope>
    <source>
        <strain evidence="2 3">A8</strain>
    </source>
</reference>
<dbReference type="PROSITE" id="PS51782">
    <property type="entry name" value="LYSM"/>
    <property type="match status" value="1"/>
</dbReference>
<dbReference type="PANTHER" id="PTHR38731:SF1">
    <property type="entry name" value="FECR PROTEIN DOMAIN-CONTAINING PROTEIN"/>
    <property type="match status" value="1"/>
</dbReference>
<dbReference type="InterPro" id="IPR018392">
    <property type="entry name" value="LysM"/>
</dbReference>